<dbReference type="GO" id="GO:0016491">
    <property type="term" value="F:oxidoreductase activity"/>
    <property type="evidence" value="ECO:0007669"/>
    <property type="project" value="UniProtKB-KW"/>
</dbReference>
<name>A0A0P1IVC6_9RHOB</name>
<evidence type="ECO:0000313" key="4">
    <source>
        <dbReference type="Proteomes" id="UP000051184"/>
    </source>
</evidence>
<sequence length="362" mass="40443">MVKKYGILGSGFMGQEHIRNLAFIEGCEVTAFFEPNAEMTKASLELVPDAYVADSLEDLVTHENIDALVIATPNYQHAEQLAAIAKLRTIPILVEKPLVTEPEDRAIIQDLAANYGAPIWVGMEYRYMPAFQRFLQELEGATGGVKHLTIREHRFPFLHKVDAWNRQNSQSGGTLVEKCCHFFDLMRLITGDEPTRVMGSGWQAVNHKDEDQPSDIWDAAFAVVDFEQGTRAMLDLCMFAEGAQWQEEISAVGPKGRIDCLLPLPKRLWPESMGPYPHPKLVIWPRDHSGKIEIDMPVEDYLNAAGDHHGSTYFQHMAFKKMLDEGGEPVVGLKDGWMAVQMGMAAQKCSDTGEAVAIDKTL</sequence>
<accession>A0A0P1IVC6</accession>
<dbReference type="PANTHER" id="PTHR43593:SF1">
    <property type="entry name" value="INOSITOL 2-DEHYDROGENASE"/>
    <property type="match status" value="1"/>
</dbReference>
<dbReference type="EMBL" id="CYUE01000023">
    <property type="protein sequence ID" value="CUK27428.1"/>
    <property type="molecule type" value="Genomic_DNA"/>
</dbReference>
<dbReference type="InterPro" id="IPR004104">
    <property type="entry name" value="Gfo/Idh/MocA-like_OxRdtase_C"/>
</dbReference>
<dbReference type="SUPFAM" id="SSF51735">
    <property type="entry name" value="NAD(P)-binding Rossmann-fold domains"/>
    <property type="match status" value="1"/>
</dbReference>
<dbReference type="OrthoDB" id="9815825at2"/>
<feature type="domain" description="Gfo/Idh/MocA-like oxidoreductase N-terminal" evidence="1">
    <location>
        <begin position="4"/>
        <end position="122"/>
    </location>
</feature>
<proteinExistence type="predicted"/>
<dbReference type="RefSeq" id="WP_058316350.1">
    <property type="nucleotide sequence ID" value="NZ_CYUE01000023.1"/>
</dbReference>
<keyword evidence="4" id="KW-1185">Reference proteome</keyword>
<dbReference type="Gene3D" id="3.40.50.720">
    <property type="entry name" value="NAD(P)-binding Rossmann-like Domain"/>
    <property type="match status" value="1"/>
</dbReference>
<dbReference type="Proteomes" id="UP000051184">
    <property type="component" value="Unassembled WGS sequence"/>
</dbReference>
<dbReference type="EC" id="1.-.-.-" evidence="3"/>
<reference evidence="4" key="1">
    <citation type="submission" date="2015-09" db="EMBL/GenBank/DDBJ databases">
        <authorList>
            <person name="Rodrigo-Torres Lidia"/>
            <person name="Arahal R.David."/>
        </authorList>
    </citation>
    <scope>NUCLEOTIDE SEQUENCE [LARGE SCALE GENOMIC DNA]</scope>
    <source>
        <strain evidence="4">CECT 5114</strain>
    </source>
</reference>
<gene>
    <name evidence="3" type="primary">yteT</name>
    <name evidence="3" type="ORF">TA5114_03256</name>
</gene>
<dbReference type="InterPro" id="IPR050424">
    <property type="entry name" value="Gfo-Idh-MocA_inositol_DH"/>
</dbReference>
<evidence type="ECO:0000259" key="2">
    <source>
        <dbReference type="Pfam" id="PF02894"/>
    </source>
</evidence>
<dbReference type="PANTHER" id="PTHR43593">
    <property type="match status" value="1"/>
</dbReference>
<feature type="domain" description="Gfo/Idh/MocA-like oxidoreductase C-terminal" evidence="2">
    <location>
        <begin position="143"/>
        <end position="357"/>
    </location>
</feature>
<dbReference type="GO" id="GO:0000166">
    <property type="term" value="F:nucleotide binding"/>
    <property type="evidence" value="ECO:0007669"/>
    <property type="project" value="InterPro"/>
</dbReference>
<dbReference type="AlphaFoldDB" id="A0A0P1IVC6"/>
<keyword evidence="3" id="KW-0560">Oxidoreductase</keyword>
<dbReference type="Pfam" id="PF02894">
    <property type="entry name" value="GFO_IDH_MocA_C"/>
    <property type="match status" value="1"/>
</dbReference>
<dbReference type="Gene3D" id="3.30.360.10">
    <property type="entry name" value="Dihydrodipicolinate Reductase, domain 2"/>
    <property type="match status" value="1"/>
</dbReference>
<dbReference type="InterPro" id="IPR036291">
    <property type="entry name" value="NAD(P)-bd_dom_sf"/>
</dbReference>
<evidence type="ECO:0000313" key="3">
    <source>
        <dbReference type="EMBL" id="CUK27428.1"/>
    </source>
</evidence>
<dbReference type="SUPFAM" id="SSF55347">
    <property type="entry name" value="Glyceraldehyde-3-phosphate dehydrogenase-like, C-terminal domain"/>
    <property type="match status" value="1"/>
</dbReference>
<protein>
    <submittedName>
        <fullName evidence="3">Putative oxidoreductase YteT</fullName>
        <ecNumber evidence="3">1.-.-.-</ecNumber>
    </submittedName>
</protein>
<dbReference type="InterPro" id="IPR000683">
    <property type="entry name" value="Gfo/Idh/MocA-like_OxRdtase_N"/>
</dbReference>
<organism evidence="3 4">
    <name type="scientific">Cognatishimia activa</name>
    <dbReference type="NCBI Taxonomy" id="1715691"/>
    <lineage>
        <taxon>Bacteria</taxon>
        <taxon>Pseudomonadati</taxon>
        <taxon>Pseudomonadota</taxon>
        <taxon>Alphaproteobacteria</taxon>
        <taxon>Rhodobacterales</taxon>
        <taxon>Paracoccaceae</taxon>
        <taxon>Cognatishimia</taxon>
    </lineage>
</organism>
<dbReference type="Pfam" id="PF01408">
    <property type="entry name" value="GFO_IDH_MocA"/>
    <property type="match status" value="1"/>
</dbReference>
<evidence type="ECO:0000259" key="1">
    <source>
        <dbReference type="Pfam" id="PF01408"/>
    </source>
</evidence>